<dbReference type="WBParaSite" id="ACRNAN_Path_1467.g5740.t1">
    <property type="protein sequence ID" value="ACRNAN_Path_1467.g5740.t1"/>
    <property type="gene ID" value="ACRNAN_Path_1467.g5740"/>
</dbReference>
<sequence>MWIRYNFVISKYTNDSNNIVTRRPEKVLALKDLYCNASCTRYFACIANGGKYCTYAKGECNCDYPYWKDTFRSCLPPSCREACSYNGDCDYWCRLCQIKISDEEKGVTNDKNCVGLEKGKMIRCGCLPVSCRNKCHEGECSYWCGLCEKE</sequence>
<reference evidence="2" key="1">
    <citation type="submission" date="2022-11" db="UniProtKB">
        <authorList>
            <consortium name="WormBaseParasite"/>
        </authorList>
    </citation>
    <scope>IDENTIFICATION</scope>
</reference>
<protein>
    <submittedName>
        <fullName evidence="2">Uncharacterized protein</fullName>
    </submittedName>
</protein>
<organism evidence="1 2">
    <name type="scientific">Acrobeloides nanus</name>
    <dbReference type="NCBI Taxonomy" id="290746"/>
    <lineage>
        <taxon>Eukaryota</taxon>
        <taxon>Metazoa</taxon>
        <taxon>Ecdysozoa</taxon>
        <taxon>Nematoda</taxon>
        <taxon>Chromadorea</taxon>
        <taxon>Rhabditida</taxon>
        <taxon>Tylenchina</taxon>
        <taxon>Cephalobomorpha</taxon>
        <taxon>Cephaloboidea</taxon>
        <taxon>Cephalobidae</taxon>
        <taxon>Acrobeloides</taxon>
    </lineage>
</organism>
<proteinExistence type="predicted"/>
<evidence type="ECO:0000313" key="1">
    <source>
        <dbReference type="Proteomes" id="UP000887540"/>
    </source>
</evidence>
<dbReference type="Proteomes" id="UP000887540">
    <property type="component" value="Unplaced"/>
</dbReference>
<accession>A0A914C0Y0</accession>
<evidence type="ECO:0000313" key="2">
    <source>
        <dbReference type="WBParaSite" id="ACRNAN_Path_1467.g5740.t1"/>
    </source>
</evidence>
<dbReference type="AlphaFoldDB" id="A0A914C0Y0"/>
<name>A0A914C0Y0_9BILA</name>
<keyword evidence="1" id="KW-1185">Reference proteome</keyword>